<protein>
    <submittedName>
        <fullName evidence="1">Dihydroxy-acid dehydratase</fullName>
        <ecNumber evidence="1">4.2.1.9</ecNumber>
    </submittedName>
</protein>
<evidence type="ECO:0000313" key="2">
    <source>
        <dbReference type="EMBL" id="NYT75336.1"/>
    </source>
</evidence>
<organism evidence="1 3">
    <name type="scientific">Vreelandella sedimenti</name>
    <dbReference type="NCBI Taxonomy" id="2729618"/>
    <lineage>
        <taxon>Bacteria</taxon>
        <taxon>Pseudomonadati</taxon>
        <taxon>Pseudomonadota</taxon>
        <taxon>Gammaproteobacteria</taxon>
        <taxon>Oceanospirillales</taxon>
        <taxon>Halomonadaceae</taxon>
        <taxon>Vreelandella</taxon>
    </lineage>
</organism>
<keyword evidence="3" id="KW-1185">Reference proteome</keyword>
<accession>A0A7Z0NC47</accession>
<dbReference type="AlphaFoldDB" id="A0A7Z0NC47"/>
<sequence length="66" mass="7303">RLHLELSDEELASRLAESDPTAASTLIASQGGYRQLYIERVLQADEGCDFDFLVGCRGSDVPRHSH</sequence>
<dbReference type="Proteomes" id="UP000520876">
    <property type="component" value="Unassembled WGS sequence"/>
</dbReference>
<gene>
    <name evidence="1" type="ORF">HZU72_21930</name>
    <name evidence="2" type="ORF">HZU72_23435</name>
</gene>
<proteinExistence type="predicted"/>
<dbReference type="EMBL" id="JACCGK010000026">
    <property type="protein sequence ID" value="NYT75049.1"/>
    <property type="molecule type" value="Genomic_DNA"/>
</dbReference>
<feature type="non-terminal residue" evidence="1">
    <location>
        <position position="1"/>
    </location>
</feature>
<dbReference type="GO" id="GO:0004160">
    <property type="term" value="F:dihydroxy-acid dehydratase activity"/>
    <property type="evidence" value="ECO:0007669"/>
    <property type="project" value="UniProtKB-EC"/>
</dbReference>
<keyword evidence="1" id="KW-0456">Lyase</keyword>
<dbReference type="EMBL" id="JACCGK010000041">
    <property type="protein sequence ID" value="NYT75336.1"/>
    <property type="molecule type" value="Genomic_DNA"/>
</dbReference>
<name>A0A7Z0NC47_9GAMM</name>
<comment type="caution">
    <text evidence="1">The sequence shown here is derived from an EMBL/GenBank/DDBJ whole genome shotgun (WGS) entry which is preliminary data.</text>
</comment>
<evidence type="ECO:0000313" key="1">
    <source>
        <dbReference type="EMBL" id="NYT75049.1"/>
    </source>
</evidence>
<dbReference type="EC" id="4.2.1.9" evidence="1"/>
<reference evidence="1 3" key="1">
    <citation type="submission" date="2020-07" db="EMBL/GenBank/DDBJ databases">
        <title>Halomonas sp. QX-2 draft genome sequence.</title>
        <authorList>
            <person name="Qiu X."/>
        </authorList>
    </citation>
    <scope>NUCLEOTIDE SEQUENCE [LARGE SCALE GENOMIC DNA]</scope>
    <source>
        <strain evidence="1 3">QX-2</strain>
    </source>
</reference>
<evidence type="ECO:0000313" key="3">
    <source>
        <dbReference type="Proteomes" id="UP000520876"/>
    </source>
</evidence>